<reference evidence="2 3" key="1">
    <citation type="journal article" date="2014" name="Int. J. Syst. Evol. Microbiol.">
        <title>Phaeodactylibacter xiamenensis gen. nov., sp. nov., a member of the family Saprospiraceae isolated from the marine alga Phaeodactylum tricornutum.</title>
        <authorList>
            <person name="Chen Z.Jr."/>
            <person name="Lei X."/>
            <person name="Lai Q."/>
            <person name="Li Y."/>
            <person name="Zhang B."/>
            <person name="Zhang J."/>
            <person name="Zhang H."/>
            <person name="Yang L."/>
            <person name="Zheng W."/>
            <person name="Tian Y."/>
            <person name="Yu Z."/>
            <person name="Xu H.Jr."/>
            <person name="Zheng T."/>
        </authorList>
    </citation>
    <scope>NUCLEOTIDE SEQUENCE [LARGE SCALE GENOMIC DNA]</scope>
    <source>
        <strain evidence="2 3">KD52</strain>
    </source>
</reference>
<dbReference type="EMBL" id="JPOS01000034">
    <property type="protein sequence ID" value="KGE87656.1"/>
    <property type="molecule type" value="Genomic_DNA"/>
</dbReference>
<evidence type="ECO:0000256" key="1">
    <source>
        <dbReference type="SAM" id="Phobius"/>
    </source>
</evidence>
<dbReference type="RefSeq" id="WP_044221450.1">
    <property type="nucleotide sequence ID" value="NZ_CAKZLC010000356.1"/>
</dbReference>
<proteinExistence type="predicted"/>
<dbReference type="Proteomes" id="UP000029736">
    <property type="component" value="Unassembled WGS sequence"/>
</dbReference>
<dbReference type="OrthoDB" id="1493871at2"/>
<sequence length="187" mass="22072">MENKYLAKVNQSLSEPVPEHTNMDDSLRAILKVVRPLSEDLREEKFYLNKPWLEFRDDENFHDAILHFFNEENEYLRSTNGDVEVGEWRYLSSSNKLMVSLDEEEPSELYDLAFLDPEFFILSKHGDNKKLGRPEYLVMLHERVGSRLVWREALEKLFNKYRNNNSFLITVTLIVLALIALVVLLSY</sequence>
<keyword evidence="1" id="KW-0812">Transmembrane</keyword>
<organism evidence="2 3">
    <name type="scientific">Phaeodactylibacter xiamenensis</name>
    <dbReference type="NCBI Taxonomy" id="1524460"/>
    <lineage>
        <taxon>Bacteria</taxon>
        <taxon>Pseudomonadati</taxon>
        <taxon>Bacteroidota</taxon>
        <taxon>Saprospiria</taxon>
        <taxon>Saprospirales</taxon>
        <taxon>Haliscomenobacteraceae</taxon>
        <taxon>Phaeodactylibacter</taxon>
    </lineage>
</organism>
<keyword evidence="1" id="KW-1133">Transmembrane helix</keyword>
<keyword evidence="1" id="KW-0472">Membrane</keyword>
<dbReference type="STRING" id="1524460.IX84_14045"/>
<evidence type="ECO:0000313" key="3">
    <source>
        <dbReference type="Proteomes" id="UP000029736"/>
    </source>
</evidence>
<feature type="transmembrane region" description="Helical" evidence="1">
    <location>
        <begin position="166"/>
        <end position="185"/>
    </location>
</feature>
<accession>A0A098S6E5</accession>
<keyword evidence="3" id="KW-1185">Reference proteome</keyword>
<comment type="caution">
    <text evidence="2">The sequence shown here is derived from an EMBL/GenBank/DDBJ whole genome shotgun (WGS) entry which is preliminary data.</text>
</comment>
<gene>
    <name evidence="2" type="ORF">IX84_14045</name>
</gene>
<protein>
    <submittedName>
        <fullName evidence="2">Uncharacterized protein</fullName>
    </submittedName>
</protein>
<dbReference type="AlphaFoldDB" id="A0A098S6E5"/>
<evidence type="ECO:0000313" key="2">
    <source>
        <dbReference type="EMBL" id="KGE87656.1"/>
    </source>
</evidence>
<name>A0A098S6E5_9BACT</name>